<evidence type="ECO:0000313" key="3">
    <source>
        <dbReference type="EMBL" id="KAF7473851.1"/>
    </source>
</evidence>
<evidence type="ECO:0000256" key="1">
    <source>
        <dbReference type="ARBA" id="ARBA00023054"/>
    </source>
</evidence>
<dbReference type="AlphaFoldDB" id="A0A5E4CY07"/>
<name>A0A5E4CY07_MARMO</name>
<evidence type="ECO:0000313" key="4">
    <source>
        <dbReference type="EMBL" id="VTJ85901.1"/>
    </source>
</evidence>
<evidence type="ECO:0000256" key="2">
    <source>
        <dbReference type="SAM" id="Coils"/>
    </source>
</evidence>
<dbReference type="PANTHER" id="PTHR23158:SF38">
    <property type="entry name" value="MELANOMA INHIBITORY ACTIVITY PROTEIN 2"/>
    <property type="match status" value="1"/>
</dbReference>
<dbReference type="GO" id="GO:0006888">
    <property type="term" value="P:endoplasmic reticulum to Golgi vesicle-mediated transport"/>
    <property type="evidence" value="ECO:0007669"/>
    <property type="project" value="TreeGrafter"/>
</dbReference>
<organism evidence="4 5">
    <name type="scientific">Marmota monax</name>
    <name type="common">Woodchuck</name>
    <dbReference type="NCBI Taxonomy" id="9995"/>
    <lineage>
        <taxon>Eukaryota</taxon>
        <taxon>Metazoa</taxon>
        <taxon>Chordata</taxon>
        <taxon>Craniata</taxon>
        <taxon>Vertebrata</taxon>
        <taxon>Euteleostomi</taxon>
        <taxon>Mammalia</taxon>
        <taxon>Eutheria</taxon>
        <taxon>Euarchontoglires</taxon>
        <taxon>Glires</taxon>
        <taxon>Rodentia</taxon>
        <taxon>Sciuromorpha</taxon>
        <taxon>Sciuridae</taxon>
        <taxon>Xerinae</taxon>
        <taxon>Marmotini</taxon>
        <taxon>Marmota</taxon>
    </lineage>
</organism>
<accession>A0A5E4CY07</accession>
<dbReference type="EMBL" id="WJEC01004790">
    <property type="protein sequence ID" value="KAF7473851.1"/>
    <property type="molecule type" value="Genomic_DNA"/>
</dbReference>
<keyword evidence="5" id="KW-1185">Reference proteome</keyword>
<dbReference type="PANTHER" id="PTHR23158">
    <property type="entry name" value="MELANOMA INHIBITORY ACTIVITY-RELATED"/>
    <property type="match status" value="1"/>
</dbReference>
<protein>
    <submittedName>
        <fullName evidence="4">Uncharacterized protein</fullName>
    </submittedName>
</protein>
<dbReference type="GO" id="GO:0009306">
    <property type="term" value="P:protein secretion"/>
    <property type="evidence" value="ECO:0007669"/>
    <property type="project" value="TreeGrafter"/>
</dbReference>
<proteinExistence type="predicted"/>
<sequence>MNEEGLKLAIKEALNENSQLQKIQKVILQLEIEAWREQVCFHDKEKLTFEDSRVHAEQVLSDKENNMESLTECLLKKKDSSSPSMEAQTDGGNLKLGMKSKSEIGAHLDDQPKGTLKKLVYGAKPKASLATLEGDRNQNCTLLSEVEKTKKDLTEHIKSLKTEQASLQSENTQLESENEYLQQKFKVMME</sequence>
<evidence type="ECO:0000313" key="5">
    <source>
        <dbReference type="Proteomes" id="UP000335636"/>
    </source>
</evidence>
<dbReference type="EMBL" id="CABDUW010002210">
    <property type="protein sequence ID" value="VTJ85901.1"/>
    <property type="molecule type" value="Genomic_DNA"/>
</dbReference>
<gene>
    <name evidence="3" type="ORF">GHT09_015478</name>
    <name evidence="4" type="ORF">MONAX_5E022923</name>
</gene>
<keyword evidence="1 2" id="KW-0175">Coiled coil</keyword>
<dbReference type="InterPro" id="IPR051500">
    <property type="entry name" value="cTAGE_MIA/OTOR"/>
</dbReference>
<reference evidence="3" key="2">
    <citation type="submission" date="2020-08" db="EMBL/GenBank/DDBJ databases">
        <authorList>
            <person name="Shumante A."/>
            <person name="Zimin A.V."/>
            <person name="Puiu D."/>
            <person name="Salzberg S.L."/>
        </authorList>
    </citation>
    <scope>NUCLEOTIDE SEQUENCE</scope>
    <source>
        <strain evidence="3">WC2-LM</strain>
        <tissue evidence="3">Liver</tissue>
    </source>
</reference>
<feature type="coiled-coil region" evidence="2">
    <location>
        <begin position="143"/>
        <end position="184"/>
    </location>
</feature>
<dbReference type="Proteomes" id="UP000662637">
    <property type="component" value="Unassembled WGS sequence"/>
</dbReference>
<dbReference type="GO" id="GO:0005789">
    <property type="term" value="C:endoplasmic reticulum membrane"/>
    <property type="evidence" value="ECO:0007669"/>
    <property type="project" value="TreeGrafter"/>
</dbReference>
<dbReference type="GO" id="GO:0035459">
    <property type="term" value="P:vesicle cargo loading"/>
    <property type="evidence" value="ECO:0007669"/>
    <property type="project" value="TreeGrafter"/>
</dbReference>
<dbReference type="Proteomes" id="UP000335636">
    <property type="component" value="Unassembled WGS sequence"/>
</dbReference>
<reference evidence="4 5" key="1">
    <citation type="submission" date="2019-04" db="EMBL/GenBank/DDBJ databases">
        <authorList>
            <person name="Alioto T."/>
            <person name="Alioto T."/>
        </authorList>
    </citation>
    <scope>NUCLEOTIDE SEQUENCE [LARGE SCALE GENOMIC DNA]</scope>
</reference>
<dbReference type="GO" id="GO:0070971">
    <property type="term" value="C:endoplasmic reticulum exit site"/>
    <property type="evidence" value="ECO:0007669"/>
    <property type="project" value="TreeGrafter"/>
</dbReference>